<dbReference type="SMART" id="SM00746">
    <property type="entry name" value="TRASH"/>
    <property type="match status" value="1"/>
</dbReference>
<name>A0ABP9UR14_9BACT</name>
<dbReference type="Pfam" id="PF04945">
    <property type="entry name" value="YHS"/>
    <property type="match status" value="1"/>
</dbReference>
<dbReference type="SUPFAM" id="SSF47240">
    <property type="entry name" value="Ferritin-like"/>
    <property type="match status" value="1"/>
</dbReference>
<feature type="domain" description="TRASH" evidence="1">
    <location>
        <begin position="48"/>
        <end position="86"/>
    </location>
</feature>
<dbReference type="RefSeq" id="WP_353567287.1">
    <property type="nucleotide sequence ID" value="NZ_BAABRI010000012.1"/>
</dbReference>
<dbReference type="InterPro" id="IPR012348">
    <property type="entry name" value="RNR-like"/>
</dbReference>
<evidence type="ECO:0000313" key="3">
    <source>
        <dbReference type="Proteomes" id="UP001476282"/>
    </source>
</evidence>
<dbReference type="PROSITE" id="PS51257">
    <property type="entry name" value="PROKAR_LIPOPROTEIN"/>
    <property type="match status" value="1"/>
</dbReference>
<protein>
    <recommendedName>
        <fullName evidence="1">TRASH domain-containing protein</fullName>
    </recommendedName>
</protein>
<accession>A0ABP9UR14</accession>
<dbReference type="Proteomes" id="UP001476282">
    <property type="component" value="Unassembled WGS sequence"/>
</dbReference>
<reference evidence="2 3" key="1">
    <citation type="submission" date="2024-02" db="EMBL/GenBank/DDBJ databases">
        <title>Haloferula sargassicola NBRC 104335.</title>
        <authorList>
            <person name="Ichikawa N."/>
            <person name="Katano-Makiyama Y."/>
            <person name="Hidaka K."/>
        </authorList>
    </citation>
    <scope>NUCLEOTIDE SEQUENCE [LARGE SCALE GENOMIC DNA]</scope>
    <source>
        <strain evidence="2 3">NBRC 104335</strain>
    </source>
</reference>
<sequence>MKITILITSLAFAFTSCSKQETATAEPPAESATAVDTAGAKPYPLEVCLVSGEKLGEMGEPHVIVYEGQTIKFCCEHCEPKFRKDPEKYLSKLEQP</sequence>
<dbReference type="InterPro" id="IPR007029">
    <property type="entry name" value="YHS_dom"/>
</dbReference>
<comment type="caution">
    <text evidence="2">The sequence shown here is derived from an EMBL/GenBank/DDBJ whole genome shotgun (WGS) entry which is preliminary data.</text>
</comment>
<evidence type="ECO:0000259" key="1">
    <source>
        <dbReference type="SMART" id="SM00746"/>
    </source>
</evidence>
<organism evidence="2 3">
    <name type="scientific">Haloferula sargassicola</name>
    <dbReference type="NCBI Taxonomy" id="490096"/>
    <lineage>
        <taxon>Bacteria</taxon>
        <taxon>Pseudomonadati</taxon>
        <taxon>Verrucomicrobiota</taxon>
        <taxon>Verrucomicrobiia</taxon>
        <taxon>Verrucomicrobiales</taxon>
        <taxon>Verrucomicrobiaceae</taxon>
        <taxon>Haloferula</taxon>
    </lineage>
</organism>
<keyword evidence="3" id="KW-1185">Reference proteome</keyword>
<evidence type="ECO:0000313" key="2">
    <source>
        <dbReference type="EMBL" id="GAA5483167.1"/>
    </source>
</evidence>
<dbReference type="InterPro" id="IPR011017">
    <property type="entry name" value="TRASH_dom"/>
</dbReference>
<dbReference type="Gene3D" id="1.10.620.20">
    <property type="entry name" value="Ribonucleotide Reductase, subunit A"/>
    <property type="match status" value="1"/>
</dbReference>
<proteinExistence type="predicted"/>
<dbReference type="InterPro" id="IPR009078">
    <property type="entry name" value="Ferritin-like_SF"/>
</dbReference>
<gene>
    <name evidence="2" type="ORF">Hsar01_02396</name>
</gene>
<dbReference type="EMBL" id="BAABRI010000012">
    <property type="protein sequence ID" value="GAA5483167.1"/>
    <property type="molecule type" value="Genomic_DNA"/>
</dbReference>